<feature type="compositionally biased region" description="Low complexity" evidence="1">
    <location>
        <begin position="1"/>
        <end position="13"/>
    </location>
</feature>
<dbReference type="Proteomes" id="UP001165143">
    <property type="component" value="Unassembled WGS sequence"/>
</dbReference>
<evidence type="ECO:0000313" key="2">
    <source>
        <dbReference type="EMBL" id="GLW58196.1"/>
    </source>
</evidence>
<evidence type="ECO:0000313" key="3">
    <source>
        <dbReference type="Proteomes" id="UP001165143"/>
    </source>
</evidence>
<protein>
    <recommendedName>
        <fullName evidence="4">DUF317 domain-containing protein</fullName>
    </recommendedName>
</protein>
<feature type="compositionally biased region" description="Low complexity" evidence="1">
    <location>
        <begin position="245"/>
        <end position="267"/>
    </location>
</feature>
<dbReference type="AlphaFoldDB" id="A0A9W6UQ60"/>
<name>A0A9W6UQ60_9ACTN</name>
<dbReference type="RefSeq" id="WP_033253105.1">
    <property type="nucleotide sequence ID" value="NZ_BSRX01000048.1"/>
</dbReference>
<organism evidence="2 3">
    <name type="scientific">Kitasatospora phosalacinea</name>
    <dbReference type="NCBI Taxonomy" id="2065"/>
    <lineage>
        <taxon>Bacteria</taxon>
        <taxon>Bacillati</taxon>
        <taxon>Actinomycetota</taxon>
        <taxon>Actinomycetes</taxon>
        <taxon>Kitasatosporales</taxon>
        <taxon>Streptomycetaceae</taxon>
        <taxon>Kitasatospora</taxon>
    </lineage>
</organism>
<evidence type="ECO:0000256" key="1">
    <source>
        <dbReference type="SAM" id="MobiDB-lite"/>
    </source>
</evidence>
<dbReference type="EMBL" id="BSRX01000048">
    <property type="protein sequence ID" value="GLW58196.1"/>
    <property type="molecule type" value="Genomic_DNA"/>
</dbReference>
<feature type="region of interest" description="Disordered" evidence="1">
    <location>
        <begin position="1"/>
        <end position="24"/>
    </location>
</feature>
<gene>
    <name evidence="2" type="ORF">Kpho01_62070</name>
</gene>
<sequence length="284" mass="29470">MEAIPAAPAAKAKPTLRRMGQSDSDLPARLADALVDVRPAYLAPPTVQSTASAVRTLRTARWESASTNEPFDREFRHPRSQSVALVAGYSSERSQDALVASGPGWQALFSARVPDEVLAHAVAALVDHAENGSADADPQAALAGLAEVGWSGAHRRAGAVEAIAPDSLAELRWGPDEDTGQPSLRIIAGSPHSHPWYAELRGAACPAQLTEAVLAALASPAPARRRLREVPVNLLQDLDITPAHPRAAAATAPSPSAAARAAAPGAPILSTPAPLGADSARRTR</sequence>
<comment type="caution">
    <text evidence="2">The sequence shown here is derived from an EMBL/GenBank/DDBJ whole genome shotgun (WGS) entry which is preliminary data.</text>
</comment>
<accession>A0A9W6UQ60</accession>
<feature type="region of interest" description="Disordered" evidence="1">
    <location>
        <begin position="245"/>
        <end position="284"/>
    </location>
</feature>
<reference evidence="2" key="1">
    <citation type="submission" date="2023-02" db="EMBL/GenBank/DDBJ databases">
        <title>Kitasatospora phosalacinea NBRC 14362.</title>
        <authorList>
            <person name="Ichikawa N."/>
            <person name="Sato H."/>
            <person name="Tonouchi N."/>
        </authorList>
    </citation>
    <scope>NUCLEOTIDE SEQUENCE</scope>
    <source>
        <strain evidence="2">NBRC 14362</strain>
    </source>
</reference>
<proteinExistence type="predicted"/>
<evidence type="ECO:0008006" key="4">
    <source>
        <dbReference type="Google" id="ProtNLM"/>
    </source>
</evidence>